<evidence type="ECO:0000313" key="1">
    <source>
        <dbReference type="EMBL" id="OGM92793.1"/>
    </source>
</evidence>
<accession>A0A1F8DW07</accession>
<dbReference type="EMBL" id="MGIT01000003">
    <property type="protein sequence ID" value="OGM92793.1"/>
    <property type="molecule type" value="Genomic_DNA"/>
</dbReference>
<protein>
    <submittedName>
        <fullName evidence="1">Uncharacterized protein</fullName>
    </submittedName>
</protein>
<dbReference type="STRING" id="1802559.A2372_01245"/>
<sequence>MRLLFKKVSQGKKPCRRTPDCRRHPIVRLNRENKCGDRRNQHNTEDKSFHNKLLFNMMPEGLVRFQTIYKYIIHPLYIFVKSQKKGIKTGDFIPPPAEG</sequence>
<proteinExistence type="predicted"/>
<gene>
    <name evidence="1" type="ORF">A2372_01245</name>
</gene>
<dbReference type="Proteomes" id="UP000176422">
    <property type="component" value="Unassembled WGS sequence"/>
</dbReference>
<evidence type="ECO:0000313" key="2">
    <source>
        <dbReference type="Proteomes" id="UP000176422"/>
    </source>
</evidence>
<name>A0A1F8DW07_9BACT</name>
<comment type="caution">
    <text evidence="1">The sequence shown here is derived from an EMBL/GenBank/DDBJ whole genome shotgun (WGS) entry which is preliminary data.</text>
</comment>
<organism evidence="1 2">
    <name type="scientific">Candidatus Wolfebacteria bacterium RIFOXYB1_FULL_54_12</name>
    <dbReference type="NCBI Taxonomy" id="1802559"/>
    <lineage>
        <taxon>Bacteria</taxon>
        <taxon>Candidatus Wolfeibacteriota</taxon>
    </lineage>
</organism>
<dbReference type="AlphaFoldDB" id="A0A1F8DW07"/>
<reference evidence="1 2" key="1">
    <citation type="journal article" date="2016" name="Nat. Commun.">
        <title>Thousands of microbial genomes shed light on interconnected biogeochemical processes in an aquifer system.</title>
        <authorList>
            <person name="Anantharaman K."/>
            <person name="Brown C.T."/>
            <person name="Hug L.A."/>
            <person name="Sharon I."/>
            <person name="Castelle C.J."/>
            <person name="Probst A.J."/>
            <person name="Thomas B.C."/>
            <person name="Singh A."/>
            <person name="Wilkins M.J."/>
            <person name="Karaoz U."/>
            <person name="Brodie E.L."/>
            <person name="Williams K.H."/>
            <person name="Hubbard S.S."/>
            <person name="Banfield J.F."/>
        </authorList>
    </citation>
    <scope>NUCLEOTIDE SEQUENCE [LARGE SCALE GENOMIC DNA]</scope>
</reference>